<dbReference type="OMA" id="WEMANHE"/>
<evidence type="ECO:0000259" key="12">
    <source>
        <dbReference type="PROSITE" id="PS50059"/>
    </source>
</evidence>
<dbReference type="GO" id="GO:0003755">
    <property type="term" value="F:peptidyl-prolyl cis-trans isomerase activity"/>
    <property type="evidence" value="ECO:0007669"/>
    <property type="project" value="UniProtKB-KW"/>
</dbReference>
<evidence type="ECO:0000256" key="7">
    <source>
        <dbReference type="ARBA" id="ARBA00023235"/>
    </source>
</evidence>
<keyword evidence="4" id="KW-0677">Repeat</keyword>
<feature type="region of interest" description="Disordered" evidence="11">
    <location>
        <begin position="1"/>
        <end position="20"/>
    </location>
</feature>
<dbReference type="InterPro" id="IPR050754">
    <property type="entry name" value="FKBP4/5/8-like"/>
</dbReference>
<comment type="similarity">
    <text evidence="2">Belongs to the FKBP-type PPIase family.</text>
</comment>
<evidence type="ECO:0000256" key="5">
    <source>
        <dbReference type="ARBA" id="ARBA00022803"/>
    </source>
</evidence>
<sequence length="780" mass="86387">MVVLSSEDDFDEEPGEVIESAPPQKVGEERQLRGLKKKLLRHGHGWETPNFNDVVTVHRVGTLLDGAALGSSTWDTDQPLTFTLGNDDVPGLDRGITSMKKGEVALFTLPADDEGDVWRDSDSVVQFEVELLSWIRVVDVCKDGGVIKKIVEQGSGNDRPSDLDEVLVKYQVALVDGTVVEETPEGGVEFYVKDGHLFPILPKVIMTMTRGEKAELIVQPQYAFGETGRDSGTGLCRIPPNSVLHANIELVSFKPVINVTGDSKVLKKILKEGEGAFTANEDAHVTVSFTAMLEDGTVFEKRRTGEEQPLEFITDEAQDLRTARPSPWVPQPAPIMVVPPTSKDKGKRKSSKEKSSTSQKRSKRSSPEGPLLTGPLDPNVRVAKRVSNNLSSEENAFFKWMTSEEAADMAFELNVRAGICMAFSAGTPKETAYAEELQAAQQDLEVVLKANEDLNRQLDEAKKACFDVMKHIVDEQLVDILVPPAQVEEEQLVEQEEPQRTEVYAQAEGAKVEEGEGDPVEQVIVGLDRAVATMKKGERAIISIHPEYAFGNVEVKRDLAIVPPGSNVVYDVEMLDFIKEKAPWELNSKEKIEVAGRKKEEGNVLFIGGNYLRAQKKYEQAVDFLSDDGSFGYSEQKQADALRVSCWLNSATCSLKLNDFSGAIKLCSQVLDVEFCNVKALYRRAQAYIETGDFVLADVDIKKALVADPQNREVKIIQKKLKQLQADKDKKDAKLYENMFACKTKDSSTAIKRLKVEKDERENEDGARMEEDTVADSAVI</sequence>
<dbReference type="InterPro" id="IPR019734">
    <property type="entry name" value="TPR_rpt"/>
</dbReference>
<gene>
    <name evidence="13" type="ORF">LR48_Vigan07g263700</name>
</gene>
<dbReference type="SMART" id="SM00028">
    <property type="entry name" value="TPR"/>
    <property type="match status" value="3"/>
</dbReference>
<feature type="domain" description="PPIase FKBP-type" evidence="12">
    <location>
        <begin position="163"/>
        <end position="254"/>
    </location>
</feature>
<evidence type="ECO:0000313" key="14">
    <source>
        <dbReference type="Proteomes" id="UP000053144"/>
    </source>
</evidence>
<evidence type="ECO:0000313" key="13">
    <source>
        <dbReference type="EMBL" id="KOM48933.1"/>
    </source>
</evidence>
<dbReference type="Gene3D" id="3.10.50.40">
    <property type="match status" value="4"/>
</dbReference>
<dbReference type="STRING" id="3914.A0A0L9V1L9"/>
<evidence type="ECO:0000256" key="11">
    <source>
        <dbReference type="SAM" id="MobiDB-lite"/>
    </source>
</evidence>
<evidence type="ECO:0000256" key="8">
    <source>
        <dbReference type="PROSITE-ProRule" id="PRU00277"/>
    </source>
</evidence>
<dbReference type="Gramene" id="KOM48933">
    <property type="protein sequence ID" value="KOM48933"/>
    <property type="gene ID" value="LR48_Vigan07g263700"/>
</dbReference>
<keyword evidence="10" id="KW-0175">Coiled coil</keyword>
<dbReference type="AlphaFoldDB" id="A0A0L9V1L9"/>
<dbReference type="EMBL" id="CM003377">
    <property type="protein sequence ID" value="KOM48933.1"/>
    <property type="molecule type" value="Genomic_DNA"/>
</dbReference>
<dbReference type="Pfam" id="PF00254">
    <property type="entry name" value="FKBP_C"/>
    <property type="match status" value="3"/>
</dbReference>
<evidence type="ECO:0000256" key="9">
    <source>
        <dbReference type="PROSITE-ProRule" id="PRU00339"/>
    </source>
</evidence>
<evidence type="ECO:0000256" key="1">
    <source>
        <dbReference type="ARBA" id="ARBA00000971"/>
    </source>
</evidence>
<dbReference type="PROSITE" id="PS50059">
    <property type="entry name" value="FKBP_PPIASE"/>
    <property type="match status" value="3"/>
</dbReference>
<dbReference type="SUPFAM" id="SSF54534">
    <property type="entry name" value="FKBP-like"/>
    <property type="match status" value="4"/>
</dbReference>
<name>A0A0L9V1L9_PHAAN</name>
<dbReference type="PANTHER" id="PTHR46512">
    <property type="entry name" value="PEPTIDYLPROLYL ISOMERASE"/>
    <property type="match status" value="1"/>
</dbReference>
<dbReference type="InterPro" id="IPR001179">
    <property type="entry name" value="PPIase_FKBP_dom"/>
</dbReference>
<feature type="region of interest" description="Disordered" evidence="11">
    <location>
        <begin position="753"/>
        <end position="780"/>
    </location>
</feature>
<feature type="domain" description="PPIase FKBP-type" evidence="12">
    <location>
        <begin position="515"/>
        <end position="578"/>
    </location>
</feature>
<feature type="compositionally biased region" description="Basic and acidic residues" evidence="11">
    <location>
        <begin position="754"/>
        <end position="771"/>
    </location>
</feature>
<keyword evidence="7 8" id="KW-0413">Isomerase</keyword>
<dbReference type="FunFam" id="3.10.50.40:FF:000070">
    <property type="entry name" value="Peptidylprolyl isomerase"/>
    <property type="match status" value="1"/>
</dbReference>
<evidence type="ECO:0000256" key="6">
    <source>
        <dbReference type="ARBA" id="ARBA00023110"/>
    </source>
</evidence>
<dbReference type="PANTHER" id="PTHR46512:SF9">
    <property type="entry name" value="PEPTIDYLPROLYL ISOMERASE"/>
    <property type="match status" value="1"/>
</dbReference>
<evidence type="ECO:0000256" key="3">
    <source>
        <dbReference type="ARBA" id="ARBA00013194"/>
    </source>
</evidence>
<dbReference type="FunFam" id="1.25.40.10:FF:000008">
    <property type="entry name" value="Peptidylprolyl isomerase"/>
    <property type="match status" value="1"/>
</dbReference>
<dbReference type="SUPFAM" id="SSF48452">
    <property type="entry name" value="TPR-like"/>
    <property type="match status" value="1"/>
</dbReference>
<comment type="catalytic activity">
    <reaction evidence="1 8">
        <text>[protein]-peptidylproline (omega=180) = [protein]-peptidylproline (omega=0)</text>
        <dbReference type="Rhea" id="RHEA:16237"/>
        <dbReference type="Rhea" id="RHEA-COMP:10747"/>
        <dbReference type="Rhea" id="RHEA-COMP:10748"/>
        <dbReference type="ChEBI" id="CHEBI:83833"/>
        <dbReference type="ChEBI" id="CHEBI:83834"/>
        <dbReference type="EC" id="5.2.1.8"/>
    </reaction>
</comment>
<dbReference type="Proteomes" id="UP000053144">
    <property type="component" value="Chromosome 7"/>
</dbReference>
<dbReference type="PROSITE" id="PS50005">
    <property type="entry name" value="TPR"/>
    <property type="match status" value="1"/>
</dbReference>
<reference evidence="14" key="1">
    <citation type="journal article" date="2015" name="Proc. Natl. Acad. Sci. U.S.A.">
        <title>Genome sequencing of adzuki bean (Vigna angularis) provides insight into high starch and low fat accumulation and domestication.</title>
        <authorList>
            <person name="Yang K."/>
            <person name="Tian Z."/>
            <person name="Chen C."/>
            <person name="Luo L."/>
            <person name="Zhao B."/>
            <person name="Wang Z."/>
            <person name="Yu L."/>
            <person name="Li Y."/>
            <person name="Sun Y."/>
            <person name="Li W."/>
            <person name="Chen Y."/>
            <person name="Li Y."/>
            <person name="Zhang Y."/>
            <person name="Ai D."/>
            <person name="Zhao J."/>
            <person name="Shang C."/>
            <person name="Ma Y."/>
            <person name="Wu B."/>
            <person name="Wang M."/>
            <person name="Gao L."/>
            <person name="Sun D."/>
            <person name="Zhang P."/>
            <person name="Guo F."/>
            <person name="Wang W."/>
            <person name="Li Y."/>
            <person name="Wang J."/>
            <person name="Varshney R.K."/>
            <person name="Wang J."/>
            <person name="Ling H.Q."/>
            <person name="Wan P."/>
        </authorList>
    </citation>
    <scope>NUCLEOTIDE SEQUENCE</scope>
    <source>
        <strain evidence="14">cv. Jingnong 6</strain>
    </source>
</reference>
<proteinExistence type="inferred from homology"/>
<organism evidence="13 14">
    <name type="scientific">Phaseolus angularis</name>
    <name type="common">Azuki bean</name>
    <name type="synonym">Vigna angularis</name>
    <dbReference type="NCBI Taxonomy" id="3914"/>
    <lineage>
        <taxon>Eukaryota</taxon>
        <taxon>Viridiplantae</taxon>
        <taxon>Streptophyta</taxon>
        <taxon>Embryophyta</taxon>
        <taxon>Tracheophyta</taxon>
        <taxon>Spermatophyta</taxon>
        <taxon>Magnoliopsida</taxon>
        <taxon>eudicotyledons</taxon>
        <taxon>Gunneridae</taxon>
        <taxon>Pentapetalae</taxon>
        <taxon>rosids</taxon>
        <taxon>fabids</taxon>
        <taxon>Fabales</taxon>
        <taxon>Fabaceae</taxon>
        <taxon>Papilionoideae</taxon>
        <taxon>50 kb inversion clade</taxon>
        <taxon>NPAAA clade</taxon>
        <taxon>indigoferoid/millettioid clade</taxon>
        <taxon>Phaseoleae</taxon>
        <taxon>Vigna</taxon>
    </lineage>
</organism>
<feature type="region of interest" description="Disordered" evidence="11">
    <location>
        <begin position="323"/>
        <end position="379"/>
    </location>
</feature>
<feature type="domain" description="PPIase FKBP-type" evidence="12">
    <location>
        <begin position="52"/>
        <end position="112"/>
    </location>
</feature>
<evidence type="ECO:0000256" key="10">
    <source>
        <dbReference type="SAM" id="Coils"/>
    </source>
</evidence>
<keyword evidence="5 9" id="KW-0802">TPR repeat</keyword>
<dbReference type="InterPro" id="IPR046357">
    <property type="entry name" value="PPIase_dom_sf"/>
</dbReference>
<feature type="coiled-coil region" evidence="10">
    <location>
        <begin position="437"/>
        <end position="464"/>
    </location>
</feature>
<feature type="compositionally biased region" description="Acidic residues" evidence="11">
    <location>
        <begin position="1"/>
        <end position="16"/>
    </location>
</feature>
<feature type="repeat" description="TPR" evidence="9">
    <location>
        <begin position="678"/>
        <end position="711"/>
    </location>
</feature>
<accession>A0A0L9V1L9</accession>
<evidence type="ECO:0000256" key="2">
    <source>
        <dbReference type="ARBA" id="ARBA00006577"/>
    </source>
</evidence>
<protein>
    <recommendedName>
        <fullName evidence="3 8">peptidylprolyl isomerase</fullName>
        <ecNumber evidence="3 8">5.2.1.8</ecNumber>
    </recommendedName>
</protein>
<dbReference type="Gene3D" id="1.25.40.10">
    <property type="entry name" value="Tetratricopeptide repeat domain"/>
    <property type="match status" value="1"/>
</dbReference>
<dbReference type="EC" id="5.2.1.8" evidence="3 8"/>
<keyword evidence="6 8" id="KW-0697">Rotamase</keyword>
<evidence type="ECO:0000256" key="4">
    <source>
        <dbReference type="ARBA" id="ARBA00022737"/>
    </source>
</evidence>
<dbReference type="InterPro" id="IPR011990">
    <property type="entry name" value="TPR-like_helical_dom_sf"/>
</dbReference>